<proteinExistence type="predicted"/>
<dbReference type="InParanoid" id="A0A6P6XWR6"/>
<dbReference type="OrthoDB" id="6510544at2759"/>
<feature type="compositionally biased region" description="Basic and acidic residues" evidence="2">
    <location>
        <begin position="608"/>
        <end position="617"/>
    </location>
</feature>
<dbReference type="RefSeq" id="XP_027197822.1">
    <property type="nucleotide sequence ID" value="XM_027342021.1"/>
</dbReference>
<feature type="compositionally biased region" description="Polar residues" evidence="2">
    <location>
        <begin position="621"/>
        <end position="632"/>
    </location>
</feature>
<dbReference type="KEGG" id="dpte:113792126"/>
<evidence type="ECO:0000313" key="4">
    <source>
        <dbReference type="RefSeq" id="XP_027197822.1"/>
    </source>
</evidence>
<dbReference type="AlphaFoldDB" id="A0A6P6XWR6"/>
<protein>
    <submittedName>
        <fullName evidence="4">Centrosomal protein of 83 kDa-like</fullName>
    </submittedName>
</protein>
<feature type="region of interest" description="Disordered" evidence="2">
    <location>
        <begin position="1"/>
        <end position="20"/>
    </location>
</feature>
<feature type="region of interest" description="Disordered" evidence="2">
    <location>
        <begin position="591"/>
        <end position="632"/>
    </location>
</feature>
<evidence type="ECO:0000256" key="1">
    <source>
        <dbReference type="SAM" id="Coils"/>
    </source>
</evidence>
<dbReference type="OMA" id="MQMKLAW"/>
<feature type="compositionally biased region" description="Polar residues" evidence="2">
    <location>
        <begin position="597"/>
        <end position="607"/>
    </location>
</feature>
<keyword evidence="3" id="KW-1185">Reference proteome</keyword>
<organism evidence="3 4">
    <name type="scientific">Dermatophagoides pteronyssinus</name>
    <name type="common">European house dust mite</name>
    <dbReference type="NCBI Taxonomy" id="6956"/>
    <lineage>
        <taxon>Eukaryota</taxon>
        <taxon>Metazoa</taxon>
        <taxon>Ecdysozoa</taxon>
        <taxon>Arthropoda</taxon>
        <taxon>Chelicerata</taxon>
        <taxon>Arachnida</taxon>
        <taxon>Acari</taxon>
        <taxon>Acariformes</taxon>
        <taxon>Sarcoptiformes</taxon>
        <taxon>Astigmata</taxon>
        <taxon>Psoroptidia</taxon>
        <taxon>Analgoidea</taxon>
        <taxon>Pyroglyphidae</taxon>
        <taxon>Dermatophagoidinae</taxon>
        <taxon>Dermatophagoides</taxon>
    </lineage>
</organism>
<feature type="coiled-coil region" evidence="1">
    <location>
        <begin position="318"/>
        <end position="546"/>
    </location>
</feature>
<name>A0A6P6XWR6_DERPT</name>
<evidence type="ECO:0000256" key="2">
    <source>
        <dbReference type="SAM" id="MobiDB-lite"/>
    </source>
</evidence>
<feature type="coiled-coil region" evidence="1">
    <location>
        <begin position="201"/>
        <end position="281"/>
    </location>
</feature>
<reference evidence="4" key="1">
    <citation type="submission" date="2025-08" db="UniProtKB">
        <authorList>
            <consortium name="RefSeq"/>
        </authorList>
    </citation>
    <scope>IDENTIFICATION</scope>
    <source>
        <strain evidence="4">Airmid</strain>
    </source>
</reference>
<gene>
    <name evidence="4" type="primary">LOC113792126</name>
</gene>
<accession>A0A6P6XWR6</accession>
<sequence>MDFILSKKSNQKETSNMPLFTRREEELQKLLAEERKRSEQRRNNYNSLKGEHLKLQDQYLNLQAEMKQILEETVYFKEKKKEELEELLKINETKSKQIEKLEKNIRENDPEILRIKLIDELDEPLKKAEKEKDKLNKDRERLCNELKLYKQQIEHMEKEHLDAIEKIKLSYEVELNLIKREKEEIRIRLVEASQVPDVKKLIDLSEENSRLNRRLQSAQDIIEQVEQKYKQIQQQIQDLVLENEQKERIHESKIAHLQEQINEYKQEIKNCKIELNVRNSEIEEHLKEIGHLKRMLEKYKFDIEQQRILFDGEKETIVSKMNNEIKLLNQTKDSFKEEIKKQKELLARKDESIAELEKIIESKDKECVEKINSSINEELEKLTRLEHEKKSLELSLEDCLNEKRTFSLEMEKQRRHIEQLNEIKNGQERETMLLRAKLETQASAIEELEKIRKQHIALHEEVNRLKLESYDNVVNNKELTRMNQNMKEEIVRLKEQLEEERRHLEEVNISNEKQISKISNRFDEERNELRERINRLEKENYRLRTTIPATKPQDVYRIKASDYSRLKARQYAKIADRLNSLLEHLQVNNDPKENNVDIKSSCQNNHSSSHDPKKNDPEQVAGSSSNSTKLKS</sequence>
<dbReference type="Proteomes" id="UP000515146">
    <property type="component" value="Unplaced"/>
</dbReference>
<keyword evidence="1" id="KW-0175">Coiled coil</keyword>
<feature type="coiled-coil region" evidence="1">
    <location>
        <begin position="23"/>
        <end position="166"/>
    </location>
</feature>
<evidence type="ECO:0000313" key="3">
    <source>
        <dbReference type="Proteomes" id="UP000515146"/>
    </source>
</evidence>